<dbReference type="Proteomes" id="UP000193553">
    <property type="component" value="Unassembled WGS sequence"/>
</dbReference>
<protein>
    <submittedName>
        <fullName evidence="2">Uncharacterized protein</fullName>
    </submittedName>
</protein>
<organism evidence="2 3">
    <name type="scientific">Bradyrhizobium canariense</name>
    <dbReference type="NCBI Taxonomy" id="255045"/>
    <lineage>
        <taxon>Bacteria</taxon>
        <taxon>Pseudomonadati</taxon>
        <taxon>Pseudomonadota</taxon>
        <taxon>Alphaproteobacteria</taxon>
        <taxon>Hyphomicrobiales</taxon>
        <taxon>Nitrobacteraceae</taxon>
        <taxon>Bradyrhizobium</taxon>
    </lineage>
</organism>
<feature type="region of interest" description="Disordered" evidence="1">
    <location>
        <begin position="11"/>
        <end position="73"/>
    </location>
</feature>
<dbReference type="EMBL" id="NAFI01000177">
    <property type="protein sequence ID" value="OSJ07097.1"/>
    <property type="molecule type" value="Genomic_DNA"/>
</dbReference>
<evidence type="ECO:0000313" key="2">
    <source>
        <dbReference type="EMBL" id="OSJ07097.1"/>
    </source>
</evidence>
<reference evidence="2 3" key="1">
    <citation type="submission" date="2017-03" db="EMBL/GenBank/DDBJ databases">
        <title>Whole genome sequences of fourteen strains of Bradyrhizobium canariense and one strain of Bradyrhizobium japonicum isolated from Lupinus (Papilionoideae: Genisteae) species in Algeria.</title>
        <authorList>
            <person name="Crovadore J."/>
            <person name="Chekireb D."/>
            <person name="Brachmann A."/>
            <person name="Chablais R."/>
            <person name="Cochard B."/>
            <person name="Lefort F."/>
        </authorList>
    </citation>
    <scope>NUCLEOTIDE SEQUENCE [LARGE SCALE GENOMIC DNA]</scope>
    <source>
        <strain evidence="2 3">UBMA195</strain>
    </source>
</reference>
<feature type="compositionally biased region" description="Pro residues" evidence="1">
    <location>
        <begin position="32"/>
        <end position="55"/>
    </location>
</feature>
<evidence type="ECO:0000256" key="1">
    <source>
        <dbReference type="SAM" id="MobiDB-lite"/>
    </source>
</evidence>
<gene>
    <name evidence="2" type="ORF">BSZ18_21250</name>
</gene>
<proteinExistence type="predicted"/>
<name>A0A1X3H4X2_9BRAD</name>
<accession>A0A1X3H4X2</accession>
<comment type="caution">
    <text evidence="2">The sequence shown here is derived from an EMBL/GenBank/DDBJ whole genome shotgun (WGS) entry which is preliminary data.</text>
</comment>
<evidence type="ECO:0000313" key="3">
    <source>
        <dbReference type="Proteomes" id="UP000193553"/>
    </source>
</evidence>
<dbReference type="AlphaFoldDB" id="A0A1X3H4X2"/>
<sequence length="73" mass="7632">MPQAVVQRAALIQQGKAPMPPSATMQPTASPRNPPATPPQPPPPAPPPPQPPRPTSPSHGAGRFSSVFGTRRR</sequence>